<dbReference type="InterPro" id="IPR036412">
    <property type="entry name" value="HAD-like_sf"/>
</dbReference>
<dbReference type="Pfam" id="PF08282">
    <property type="entry name" value="Hydrolase_3"/>
    <property type="match status" value="1"/>
</dbReference>
<organism evidence="1 2">
    <name type="scientific">Candidatus Lokiarchaeum ossiferum</name>
    <dbReference type="NCBI Taxonomy" id="2951803"/>
    <lineage>
        <taxon>Archaea</taxon>
        <taxon>Promethearchaeati</taxon>
        <taxon>Promethearchaeota</taxon>
        <taxon>Promethearchaeia</taxon>
        <taxon>Promethearchaeales</taxon>
        <taxon>Promethearchaeaceae</taxon>
        <taxon>Candidatus Lokiarchaeum</taxon>
    </lineage>
</organism>
<accession>A0ABY6HX21</accession>
<dbReference type="InterPro" id="IPR023214">
    <property type="entry name" value="HAD_sf"/>
</dbReference>
<evidence type="ECO:0000313" key="2">
    <source>
        <dbReference type="Proteomes" id="UP001208689"/>
    </source>
</evidence>
<keyword evidence="2" id="KW-1185">Reference proteome</keyword>
<name>A0ABY6HX21_9ARCH</name>
<gene>
    <name evidence="1" type="ORF">NEF87_004345</name>
</gene>
<reference evidence="1" key="1">
    <citation type="submission" date="2022-09" db="EMBL/GenBank/DDBJ databases">
        <title>Actin cytoskeleton and complex cell architecture in an #Asgard archaeon.</title>
        <authorList>
            <person name="Ponce Toledo R.I."/>
            <person name="Schleper C."/>
            <person name="Rodrigues Oliveira T."/>
            <person name="Wollweber F."/>
            <person name="Xu J."/>
            <person name="Rittmann S."/>
            <person name="Klingl A."/>
            <person name="Pilhofer M."/>
        </authorList>
    </citation>
    <scope>NUCLEOTIDE SEQUENCE</scope>
    <source>
        <strain evidence="1">B-35</strain>
    </source>
</reference>
<dbReference type="EMBL" id="CP104013">
    <property type="protein sequence ID" value="UYP48060.1"/>
    <property type="molecule type" value="Genomic_DNA"/>
</dbReference>
<dbReference type="Gene3D" id="3.40.50.1000">
    <property type="entry name" value="HAD superfamily/HAD-like"/>
    <property type="match status" value="1"/>
</dbReference>
<dbReference type="NCBIfam" id="TIGR01681">
    <property type="entry name" value="HAD-SF-IIIC"/>
    <property type="match status" value="1"/>
</dbReference>
<evidence type="ECO:0000313" key="1">
    <source>
        <dbReference type="EMBL" id="UYP48060.1"/>
    </source>
</evidence>
<proteinExistence type="predicted"/>
<dbReference type="NCBIfam" id="TIGR01686">
    <property type="entry name" value="FkbH"/>
    <property type="match status" value="1"/>
</dbReference>
<protein>
    <recommendedName>
        <fullName evidence="3">HAD-IIIC family phosphatase</fullName>
    </recommendedName>
</protein>
<sequence length="622" mass="73276">MENIKLIIWDLDDTLWKGTLSEGSIRITDKRIDLIKNLSKKGIMNAIASKNDFNNAKKELENIGIWKYFIFPHISWEPKGQMIKNIINNTQLRQTNVLFIDDNHLNREEVAFYNPNVNVVGPEFIQKIKSHPAFIGKNDSELTRLKQYKILEKKNKAQMNYSDNEEFLKQSKIKIMIQYDCLDNINRIHELINRTNQLNYTKNRITLEKLSVLLKDNSYINFIIKVTDKYGDYGIAGFVSLKKEENYLEHFIFSCRILNLGVENYIYKSLNYPKIEIIEEVATPLSKSKNVYWIKQEIKKKKNLHNKTELSKKQLSILIKGGCDLEQMDHYLYQRNLKILREFNSVLENNHPIHREHTSFIINSQILSKNQKNAMISNIPFLDQMNFETNIFDLNSYDILVYSVLMDYTQEMYQSKKNEIKIAYGGYTNIISEDPDEFESRFRNAKISGMDKNFHNFFKENFEYIGLISVSEFKKNLEYIVDKIGGKPIIFINGSEVHPPSSNKVETNSLNRHIEMNNCLDEFIKSHKNCYLLDVRKIVKQEDILDNIRHYKRRVYLKMAVELKFLITQIIGTKKKDRESNNLKKNIAALKLNLKAKLSTLINIIRRIFKKKKKISEEVKTL</sequence>
<evidence type="ECO:0008006" key="3">
    <source>
        <dbReference type="Google" id="ProtNLM"/>
    </source>
</evidence>
<dbReference type="SUPFAM" id="SSF56784">
    <property type="entry name" value="HAD-like"/>
    <property type="match status" value="1"/>
</dbReference>
<dbReference type="InterPro" id="IPR010037">
    <property type="entry name" value="FkbH_domain"/>
</dbReference>
<dbReference type="InterPro" id="IPR010033">
    <property type="entry name" value="HAD_SF_ppase_IIIC"/>
</dbReference>
<dbReference type="Proteomes" id="UP001208689">
    <property type="component" value="Chromosome"/>
</dbReference>